<proteinExistence type="predicted"/>
<name>A0A1I7WD01_HETBA</name>
<keyword evidence="1" id="KW-1185">Reference proteome</keyword>
<sequence length="29" mass="3343">MLLHFFGFFGFQKPFGKPPTRSGRSLITK</sequence>
<organism evidence="1 2">
    <name type="scientific">Heterorhabditis bacteriophora</name>
    <name type="common">Entomopathogenic nematode worm</name>
    <dbReference type="NCBI Taxonomy" id="37862"/>
    <lineage>
        <taxon>Eukaryota</taxon>
        <taxon>Metazoa</taxon>
        <taxon>Ecdysozoa</taxon>
        <taxon>Nematoda</taxon>
        <taxon>Chromadorea</taxon>
        <taxon>Rhabditida</taxon>
        <taxon>Rhabditina</taxon>
        <taxon>Rhabditomorpha</taxon>
        <taxon>Strongyloidea</taxon>
        <taxon>Heterorhabditidae</taxon>
        <taxon>Heterorhabditis</taxon>
    </lineage>
</organism>
<evidence type="ECO:0000313" key="2">
    <source>
        <dbReference type="WBParaSite" id="Hba_02626"/>
    </source>
</evidence>
<dbReference type="Proteomes" id="UP000095283">
    <property type="component" value="Unplaced"/>
</dbReference>
<dbReference type="AlphaFoldDB" id="A0A1I7WD01"/>
<evidence type="ECO:0000313" key="1">
    <source>
        <dbReference type="Proteomes" id="UP000095283"/>
    </source>
</evidence>
<dbReference type="WBParaSite" id="Hba_02626">
    <property type="protein sequence ID" value="Hba_02626"/>
    <property type="gene ID" value="Hba_02626"/>
</dbReference>
<accession>A0A1I7WD01</accession>
<protein>
    <submittedName>
        <fullName evidence="2">Uncharacterized protein</fullName>
    </submittedName>
</protein>
<reference evidence="2" key="1">
    <citation type="submission" date="2016-11" db="UniProtKB">
        <authorList>
            <consortium name="WormBaseParasite"/>
        </authorList>
    </citation>
    <scope>IDENTIFICATION</scope>
</reference>